<reference evidence="1" key="1">
    <citation type="journal article" date="2013" name="Genome Biol.">
        <title>Reference genomes and transcriptomes of Nicotiana sylvestris and Nicotiana tomentosiformis.</title>
        <authorList>
            <person name="Sierro N."/>
            <person name="Battey J.N."/>
            <person name="Ouadi S."/>
            <person name="Bovet L."/>
            <person name="Goepfert S."/>
            <person name="Bakaher N."/>
            <person name="Peitsch M.C."/>
            <person name="Ivanov N.V."/>
        </authorList>
    </citation>
    <scope>NUCLEOTIDE SEQUENCE [LARGE SCALE GENOMIC DNA]</scope>
</reference>
<evidence type="ECO:0000313" key="1">
    <source>
        <dbReference type="Proteomes" id="UP000189701"/>
    </source>
</evidence>
<reference evidence="2" key="2">
    <citation type="submission" date="2025-08" db="UniProtKB">
        <authorList>
            <consortium name="RefSeq"/>
        </authorList>
    </citation>
    <scope>IDENTIFICATION</scope>
    <source>
        <tissue evidence="2">Leaf</tissue>
    </source>
</reference>
<dbReference type="PANTHER" id="PTHR33116:SF85">
    <property type="entry name" value="REVERSE TRANSCRIPTASE ZINC-BINDING DOMAIN-CONTAINING PROTEIN"/>
    <property type="match status" value="1"/>
</dbReference>
<dbReference type="eggNOG" id="KOG1075">
    <property type="taxonomic scope" value="Eukaryota"/>
</dbReference>
<dbReference type="AlphaFoldDB" id="A0A1U7VC87"/>
<gene>
    <name evidence="2" type="primary">LOC104211974</name>
</gene>
<name>A0A1U7VC87_NICSY</name>
<dbReference type="Proteomes" id="UP000189701">
    <property type="component" value="Unplaced"/>
</dbReference>
<accession>A0A1U7VC87</accession>
<organism evidence="1 2">
    <name type="scientific">Nicotiana sylvestris</name>
    <name type="common">Wood tobacco</name>
    <name type="synonym">South American tobacco</name>
    <dbReference type="NCBI Taxonomy" id="4096"/>
    <lineage>
        <taxon>Eukaryota</taxon>
        <taxon>Viridiplantae</taxon>
        <taxon>Streptophyta</taxon>
        <taxon>Embryophyta</taxon>
        <taxon>Tracheophyta</taxon>
        <taxon>Spermatophyta</taxon>
        <taxon>Magnoliopsida</taxon>
        <taxon>eudicotyledons</taxon>
        <taxon>Gunneridae</taxon>
        <taxon>Pentapetalae</taxon>
        <taxon>asterids</taxon>
        <taxon>lamiids</taxon>
        <taxon>Solanales</taxon>
        <taxon>Solanaceae</taxon>
        <taxon>Nicotianoideae</taxon>
        <taxon>Nicotianeae</taxon>
        <taxon>Nicotiana</taxon>
    </lineage>
</organism>
<protein>
    <submittedName>
        <fullName evidence="2">Uncharacterized protein LOC104211974</fullName>
    </submittedName>
</protein>
<dbReference type="PANTHER" id="PTHR33116">
    <property type="entry name" value="REVERSE TRANSCRIPTASE ZINC-BINDING DOMAIN-CONTAINING PROTEIN-RELATED-RELATED"/>
    <property type="match status" value="1"/>
</dbReference>
<proteinExistence type="predicted"/>
<sequence length="266" mass="30861">MGFGEKWIKWIRYSFTTVKYYVLVNRSPVGFFSPKRGIRQGDPLSPFLFILAMEGLSIMLEKAKQMQWLQDFDVINLEFSSLTSLLCFLKPCQVSYINMSQSIIFLVNVVPELEEFADIIYCNIGSFPTSYLGLPLGASQRSTEIWNVVVEKFEKRLASWQHQYLFLGGRLTLTNSVLDNIPTYFMSLFPMPVKVQKQLDKIRRSFLWEGNSSSHKFHLVKWAKITLPKTLGGLGAKDLALHNKSMLMKWHWRYNQEDVGPRKEIV</sequence>
<dbReference type="RefSeq" id="XP_009759435.1">
    <property type="nucleotide sequence ID" value="XM_009761133.1"/>
</dbReference>
<dbReference type="STRING" id="4096.A0A1U7VC87"/>
<keyword evidence="1" id="KW-1185">Reference proteome</keyword>
<evidence type="ECO:0000313" key="2">
    <source>
        <dbReference type="RefSeq" id="XP_009759435.1"/>
    </source>
</evidence>